<dbReference type="Proteomes" id="UP000095287">
    <property type="component" value="Unplaced"/>
</dbReference>
<evidence type="ECO:0000313" key="1">
    <source>
        <dbReference type="Proteomes" id="UP000095287"/>
    </source>
</evidence>
<sequence length="95" mass="11079">MTDRPRQTDCLDVSEAITLIQKFLDCQQLVVLRPIIAGQGRLLENTKQPHVCETIRFEAKTYSFLHIVCYDFYKVRLHKARVHFTKQASMRTPGN</sequence>
<protein>
    <submittedName>
        <fullName evidence="2">Transposase</fullName>
    </submittedName>
</protein>
<dbReference type="WBParaSite" id="L893_g3220.t1">
    <property type="protein sequence ID" value="L893_g3220.t1"/>
    <property type="gene ID" value="L893_g3220"/>
</dbReference>
<proteinExistence type="predicted"/>
<evidence type="ECO:0000313" key="2">
    <source>
        <dbReference type="WBParaSite" id="L893_g3220.t1"/>
    </source>
</evidence>
<dbReference type="AlphaFoldDB" id="A0A1I8A1Y7"/>
<accession>A0A1I8A1Y7</accession>
<organism evidence="1 2">
    <name type="scientific">Steinernema glaseri</name>
    <dbReference type="NCBI Taxonomy" id="37863"/>
    <lineage>
        <taxon>Eukaryota</taxon>
        <taxon>Metazoa</taxon>
        <taxon>Ecdysozoa</taxon>
        <taxon>Nematoda</taxon>
        <taxon>Chromadorea</taxon>
        <taxon>Rhabditida</taxon>
        <taxon>Tylenchina</taxon>
        <taxon>Panagrolaimomorpha</taxon>
        <taxon>Strongyloidoidea</taxon>
        <taxon>Steinernematidae</taxon>
        <taxon>Steinernema</taxon>
    </lineage>
</organism>
<name>A0A1I8A1Y7_9BILA</name>
<keyword evidence="1" id="KW-1185">Reference proteome</keyword>
<reference evidence="2" key="1">
    <citation type="submission" date="2016-11" db="UniProtKB">
        <authorList>
            <consortium name="WormBaseParasite"/>
        </authorList>
    </citation>
    <scope>IDENTIFICATION</scope>
</reference>